<dbReference type="InterPro" id="IPR051916">
    <property type="entry name" value="GPI-anchor_lipid_remodeler"/>
</dbReference>
<dbReference type="Gene3D" id="3.60.10.10">
    <property type="entry name" value="Endonuclease/exonuclease/phosphatase"/>
    <property type="match status" value="1"/>
</dbReference>
<dbReference type="EMBL" id="KB932205">
    <property type="protein sequence ID" value="KCV69857.1"/>
    <property type="molecule type" value="Genomic_DNA"/>
</dbReference>
<dbReference type="eggNOG" id="KOG3979">
    <property type="taxonomic scope" value="Eukaryota"/>
</dbReference>
<gene>
    <name evidence="7" type="ORF">H696_03329</name>
</gene>
<feature type="transmembrane region" description="Helical" evidence="2">
    <location>
        <begin position="158"/>
        <end position="177"/>
    </location>
</feature>
<evidence type="ECO:0000256" key="2">
    <source>
        <dbReference type="SAM" id="Phobius"/>
    </source>
</evidence>
<feature type="transmembrane region" description="Helical" evidence="2">
    <location>
        <begin position="595"/>
        <end position="626"/>
    </location>
</feature>
<feature type="domain" description="PGAP2IP C-terminal nuclease-like" evidence="6">
    <location>
        <begin position="983"/>
        <end position="1095"/>
    </location>
</feature>
<dbReference type="Pfam" id="PF23022">
    <property type="entry name" value="6TM_1st_PGAP2IP"/>
    <property type="match status" value="1"/>
</dbReference>
<evidence type="ECO:0000313" key="8">
    <source>
        <dbReference type="Proteomes" id="UP000030693"/>
    </source>
</evidence>
<dbReference type="Pfam" id="PF23021">
    <property type="entry name" value="6TM_2nd_PGAP2IP"/>
    <property type="match status" value="1"/>
</dbReference>
<dbReference type="InterPro" id="IPR053912">
    <property type="entry name" value="PGAP2IP_TM_1nd"/>
</dbReference>
<proteinExistence type="predicted"/>
<protein>
    <submittedName>
        <fullName evidence="7">Uncharacterized protein</fullName>
    </submittedName>
</protein>
<dbReference type="PANTHER" id="PTHR14859:SF1">
    <property type="entry name" value="PGAP2-INTERACTING PROTEIN"/>
    <property type="match status" value="1"/>
</dbReference>
<keyword evidence="2" id="KW-0472">Membrane</keyword>
<dbReference type="GO" id="GO:0005783">
    <property type="term" value="C:endoplasmic reticulum"/>
    <property type="evidence" value="ECO:0007669"/>
    <property type="project" value="TreeGrafter"/>
</dbReference>
<dbReference type="GO" id="GO:0016020">
    <property type="term" value="C:membrane"/>
    <property type="evidence" value="ECO:0007669"/>
    <property type="project" value="GOC"/>
</dbReference>
<keyword evidence="2" id="KW-0812">Transmembrane</keyword>
<evidence type="ECO:0000259" key="4">
    <source>
        <dbReference type="Pfam" id="PF23021"/>
    </source>
</evidence>
<sequence>MTVSLQKGPSSEMDKGRSSTVGGASASTRRRAGAAEHPPARTSSAQDDPTGKASLSTTPLPPRGPFIQARVAVWMHTILVFSAFGLALALGVKYDYYKIVRNRWHRYPVEWFPSISATIGDYYPQRSVFQYLMATAAFPRFAMMLADYSASPPGFLRLVILLLAFTRALSAGGWTYVTSSDSSFPHELAMAVYLLSSITFHILNLDPNRSRLHLVLRAAVPVLFLTAVGVGAHFYIQHKVHRVGGAYSRYAVAEWSLILIDVLGDHLANYHLTGVRLTFTDRFSLVAVGSGAHAADVPNNEAVLAAANAAVAAAQAAEAAAKASAKAGGVHQPAGSMVGQAVPAVIATHGRPAGALGAGLAFLSDCVQSALHWTYATSLLTMIWFFPLFNMGMSGHEAAIVGSFMTILLAVPRLRRLVARSNVAASVLRAVALAAGIGAAWVEEPAERLGLGGIALAASSILKAAALSELTAGAYRKAAAAHVLGLIATVVLRVSFGSGNPLWPVLHPDRLPEAGGGWHRQGLVVGGLAVLERLLRRGLRPRVAHLFPVGLIYGTLVALTHWMLTDIAVIPRMVVQHYPDHGPMPLPWGLLLVPALSFGLLCGLFTGAAGSTLLWAFGAVGAYLLMWRPTPELGFAGGLAVAFQAACVWPATLRALSRLGGRAAPLAITLGHVVFLVGLFFQAFVVAYAFVPGGVYFREKSGLLAALTALVLLLGTRRYFGTGTGGRLGASAPLERLSVWVVVILLHVGLVLAVQLRTRHIRPTGMHPVRMVYEEGPATAAANGQDIGPRYRPDTLPGAVPPAANMPTLTVGIWTIHFGYDNEMWLSHERMARLIEDMDIDVIGLLESDTMRSFIGNRDVPLQLGERLGMYADYGPGPLEHTWGCAMLSRYPIVRSRHELLPSPVGELACAIYATIAVPISPATPRPYRLPADLVTAGHDGDGHLGWGTDPYDHPYAVHHRFPVDRGPGVAGEDHRAEAAGFRLVDVIISHNGQEEDPLDRELQTRRLATLLRHGPRPSGLRPVAFAGYVVTKPHAPEYRRLFEGGNIRDIDPDDSNRWCQYLGYRGFKRLGYARVSHGGITDTELQVARYGVPPLAALAAATETAMLETPHCDHDVLNYSCGGGPEVHALSRALGDHEHLVGDEAASDRLIPKQVRFPVMFHWPGSRRHSYHVFRRPKFFVPLADPEAPVQPLAEQAAT</sequence>
<dbReference type="OrthoDB" id="68581at2759"/>
<evidence type="ECO:0000259" key="6">
    <source>
        <dbReference type="Pfam" id="PF23226"/>
    </source>
</evidence>
<dbReference type="AlphaFoldDB" id="A0A058Z8K2"/>
<evidence type="ECO:0000256" key="1">
    <source>
        <dbReference type="SAM" id="MobiDB-lite"/>
    </source>
</evidence>
<dbReference type="InterPro" id="IPR053911">
    <property type="entry name" value="PGAP2IP_TM_2nd"/>
</dbReference>
<dbReference type="GeneID" id="20528054"/>
<feature type="compositionally biased region" description="Polar residues" evidence="1">
    <location>
        <begin position="41"/>
        <end position="58"/>
    </location>
</feature>
<feature type="domain" description="CWH43-like N-terminal" evidence="3">
    <location>
        <begin position="71"/>
        <end position="262"/>
    </location>
</feature>
<reference evidence="7" key="1">
    <citation type="submission" date="2013-04" db="EMBL/GenBank/DDBJ databases">
        <title>The Genome Sequence of Fonticula alba ATCC 38817.</title>
        <authorList>
            <consortium name="The Broad Institute Genomics Platform"/>
            <person name="Russ C."/>
            <person name="Cuomo C."/>
            <person name="Burger G."/>
            <person name="Gray M.W."/>
            <person name="Holland P.W.H."/>
            <person name="King N."/>
            <person name="Lang F.B.F."/>
            <person name="Roger A.J."/>
            <person name="Ruiz-Trillo I."/>
            <person name="Brown M."/>
            <person name="Walker B."/>
            <person name="Young S."/>
            <person name="Zeng Q."/>
            <person name="Gargeya S."/>
            <person name="Fitzgerald M."/>
            <person name="Haas B."/>
            <person name="Abouelleil A."/>
            <person name="Allen A.W."/>
            <person name="Alvarado L."/>
            <person name="Arachchi H.M."/>
            <person name="Berlin A.M."/>
            <person name="Chapman S.B."/>
            <person name="Gainer-Dewar J."/>
            <person name="Goldberg J."/>
            <person name="Griggs A."/>
            <person name="Gujja S."/>
            <person name="Hansen M."/>
            <person name="Howarth C."/>
            <person name="Imamovic A."/>
            <person name="Ireland A."/>
            <person name="Larimer J."/>
            <person name="McCowan C."/>
            <person name="Murphy C."/>
            <person name="Pearson M."/>
            <person name="Poon T.W."/>
            <person name="Priest M."/>
            <person name="Roberts A."/>
            <person name="Saif S."/>
            <person name="Shea T."/>
            <person name="Sisk P."/>
            <person name="Sykes S."/>
            <person name="Wortman J."/>
            <person name="Nusbaum C."/>
            <person name="Birren B."/>
        </authorList>
    </citation>
    <scope>NUCLEOTIDE SEQUENCE [LARGE SCALE GENOMIC DNA]</scope>
    <source>
        <strain evidence="7">ATCC 38817</strain>
    </source>
</reference>
<dbReference type="InterPro" id="IPR036691">
    <property type="entry name" value="Endo/exonu/phosph_ase_sf"/>
</dbReference>
<feature type="transmembrane region" description="Helical" evidence="2">
    <location>
        <begin position="737"/>
        <end position="756"/>
    </location>
</feature>
<dbReference type="RefSeq" id="XP_009495463.1">
    <property type="nucleotide sequence ID" value="XM_009497188.1"/>
</dbReference>
<evidence type="ECO:0000313" key="7">
    <source>
        <dbReference type="EMBL" id="KCV69857.1"/>
    </source>
</evidence>
<feature type="transmembrane region" description="Helical" evidence="2">
    <location>
        <begin position="633"/>
        <end position="651"/>
    </location>
</feature>
<dbReference type="Pfam" id="PF10277">
    <property type="entry name" value="Frag1"/>
    <property type="match status" value="1"/>
</dbReference>
<dbReference type="InterPro" id="IPR057315">
    <property type="entry name" value="Exo_endo_phos_PGAP2IP_C"/>
</dbReference>
<feature type="transmembrane region" description="Helical" evidence="2">
    <location>
        <begin position="703"/>
        <end position="721"/>
    </location>
</feature>
<dbReference type="Pfam" id="PF23226">
    <property type="entry name" value="Exo_endo_phos_PGAP2IP"/>
    <property type="match status" value="2"/>
</dbReference>
<feature type="region of interest" description="Disordered" evidence="1">
    <location>
        <begin position="1"/>
        <end position="61"/>
    </location>
</feature>
<dbReference type="SUPFAM" id="SSF56219">
    <property type="entry name" value="DNase I-like"/>
    <property type="match status" value="1"/>
</dbReference>
<accession>A0A058Z8K2</accession>
<feature type="transmembrane region" description="Helical" evidence="2">
    <location>
        <begin position="215"/>
        <end position="236"/>
    </location>
</feature>
<dbReference type="OMA" id="ALCISYP"/>
<feature type="transmembrane region" description="Helical" evidence="2">
    <location>
        <begin position="663"/>
        <end position="691"/>
    </location>
</feature>
<dbReference type="InterPro" id="IPR019402">
    <property type="entry name" value="CWH43_N"/>
</dbReference>
<feature type="transmembrane region" description="Helical" evidence="2">
    <location>
        <begin position="547"/>
        <end position="575"/>
    </location>
</feature>
<feature type="domain" description="PGAP2IP first transmembrane" evidence="5">
    <location>
        <begin position="371"/>
        <end position="532"/>
    </location>
</feature>
<feature type="transmembrane region" description="Helical" evidence="2">
    <location>
        <begin position="71"/>
        <end position="92"/>
    </location>
</feature>
<keyword evidence="2" id="KW-1133">Transmembrane helix</keyword>
<dbReference type="Proteomes" id="UP000030693">
    <property type="component" value="Unassembled WGS sequence"/>
</dbReference>
<name>A0A058Z8K2_FONAL</name>
<dbReference type="PANTHER" id="PTHR14859">
    <property type="entry name" value="CALCOFLUOR WHITE HYPERSENSITIVE PROTEIN PRECURSOR"/>
    <property type="match status" value="1"/>
</dbReference>
<organism evidence="7">
    <name type="scientific">Fonticula alba</name>
    <name type="common">Slime mold</name>
    <dbReference type="NCBI Taxonomy" id="691883"/>
    <lineage>
        <taxon>Eukaryota</taxon>
        <taxon>Rotosphaerida</taxon>
        <taxon>Fonticulaceae</taxon>
        <taxon>Fonticula</taxon>
    </lineage>
</organism>
<feature type="transmembrane region" description="Helical" evidence="2">
    <location>
        <begin position="183"/>
        <end position="203"/>
    </location>
</feature>
<feature type="transmembrane region" description="Helical" evidence="2">
    <location>
        <begin position="383"/>
        <end position="411"/>
    </location>
</feature>
<dbReference type="GO" id="GO:0006506">
    <property type="term" value="P:GPI anchor biosynthetic process"/>
    <property type="evidence" value="ECO:0007669"/>
    <property type="project" value="TreeGrafter"/>
</dbReference>
<evidence type="ECO:0000259" key="3">
    <source>
        <dbReference type="Pfam" id="PF10277"/>
    </source>
</evidence>
<evidence type="ECO:0000259" key="5">
    <source>
        <dbReference type="Pfam" id="PF23022"/>
    </source>
</evidence>
<keyword evidence="8" id="KW-1185">Reference proteome</keyword>
<dbReference type="STRING" id="691883.A0A058Z8K2"/>
<feature type="domain" description="PGAP2IP second transmembrane" evidence="4">
    <location>
        <begin position="547"/>
        <end position="716"/>
    </location>
</feature>
<feature type="domain" description="PGAP2IP C-terminal nuclease-like" evidence="6">
    <location>
        <begin position="808"/>
        <end position="918"/>
    </location>
</feature>